<dbReference type="InterPro" id="IPR020846">
    <property type="entry name" value="MFS_dom"/>
</dbReference>
<comment type="caution">
    <text evidence="9">The sequence shown here is derived from an EMBL/GenBank/DDBJ whole genome shotgun (WGS) entry which is preliminary data.</text>
</comment>
<feature type="transmembrane region" description="Helical" evidence="7">
    <location>
        <begin position="372"/>
        <end position="393"/>
    </location>
</feature>
<evidence type="ECO:0000256" key="6">
    <source>
        <dbReference type="ARBA" id="ARBA00023136"/>
    </source>
</evidence>
<comment type="subcellular location">
    <subcellularLocation>
        <location evidence="1">Membrane</location>
        <topology evidence="1">Multi-pass membrane protein</topology>
    </subcellularLocation>
</comment>
<feature type="transmembrane region" description="Helical" evidence="7">
    <location>
        <begin position="153"/>
        <end position="172"/>
    </location>
</feature>
<feature type="transmembrane region" description="Helical" evidence="7">
    <location>
        <begin position="270"/>
        <end position="291"/>
    </location>
</feature>
<sequence length="506" mass="55793">MEAPARRPYTWKTVLIIIAVSWGSAAYGYAGSIIATTLGQPSFIKYMGLDTAPNAAALIGTMNGLFYTGGFIGTAFIGRLSDRYGRKFSLILGTSIILVSNALLAGSVNVPMFIVFRFFQGLGAFIELTTVPLWITEIVPPKDRGMLSDIHPIFINVGYVTASYVGVGFYYYKNGGGNEWRGPLALGCLPCILHLCSLPFVPESPRYLIMRGKAEKAWEIVHELHHAAHDGDDTFAQGEFQLMKEQITLEQEHKVSFFDMLKTPSYRRRLVIGCGLPFLLISSGVLVINNYGTLLYSGLGFDSEQQLHLQAGWLAVSFVCNILAVLVVDRLPRPHLIVIGLVGCLCALTVEAAIQAVYLGGTNKSALSAGVAMLYVYVFFYAVFLDGPTYFYLGEIFPNHLRSQGMTAGMGSLCLANIIWLQAAPTAFQKIGWHYYLFFIIITFLGTIWVWFSFPDTRNLPLEEIGRLFGDETTSTTARHISPADSIQDAKQPCEQVQVEHKAPLS</sequence>
<feature type="transmembrane region" description="Helical" evidence="7">
    <location>
        <begin position="55"/>
        <end position="76"/>
    </location>
</feature>
<feature type="transmembrane region" description="Helical" evidence="7">
    <location>
        <begin position="435"/>
        <end position="454"/>
    </location>
</feature>
<comment type="similarity">
    <text evidence="2">Belongs to the major facilitator superfamily. Sugar transporter (TC 2.A.1.1) family.</text>
</comment>
<organism evidence="9 10">
    <name type="scientific">Knufia peltigerae</name>
    <dbReference type="NCBI Taxonomy" id="1002370"/>
    <lineage>
        <taxon>Eukaryota</taxon>
        <taxon>Fungi</taxon>
        <taxon>Dikarya</taxon>
        <taxon>Ascomycota</taxon>
        <taxon>Pezizomycotina</taxon>
        <taxon>Eurotiomycetes</taxon>
        <taxon>Chaetothyriomycetidae</taxon>
        <taxon>Chaetothyriales</taxon>
        <taxon>Trichomeriaceae</taxon>
        <taxon>Knufia</taxon>
    </lineage>
</organism>
<keyword evidence="3" id="KW-0813">Transport</keyword>
<keyword evidence="10" id="KW-1185">Reference proteome</keyword>
<dbReference type="InterPro" id="IPR050360">
    <property type="entry name" value="MFS_Sugar_Transporters"/>
</dbReference>
<dbReference type="PANTHER" id="PTHR48022:SF11">
    <property type="entry name" value="MONOSACCHARIDE TRANSPORTER (HXT8), PUTATIVE (AFU_ORTHOLOGUE AFUA_2G08120)-RELATED"/>
    <property type="match status" value="1"/>
</dbReference>
<evidence type="ECO:0000256" key="5">
    <source>
        <dbReference type="ARBA" id="ARBA00022989"/>
    </source>
</evidence>
<keyword evidence="4 7" id="KW-0812">Transmembrane</keyword>
<reference evidence="9" key="1">
    <citation type="submission" date="2022-10" db="EMBL/GenBank/DDBJ databases">
        <title>Culturing micro-colonial fungi from biological soil crusts in the Mojave desert and describing Neophaeococcomyces mojavensis, and introducing the new genera and species Taxawa tesnikishii.</title>
        <authorList>
            <person name="Kurbessoian T."/>
            <person name="Stajich J.E."/>
        </authorList>
    </citation>
    <scope>NUCLEOTIDE SEQUENCE</scope>
    <source>
        <strain evidence="9">TK_35</strain>
    </source>
</reference>
<keyword evidence="6 7" id="KW-0472">Membrane</keyword>
<feature type="transmembrane region" description="Helical" evidence="7">
    <location>
        <begin position="336"/>
        <end position="360"/>
    </location>
</feature>
<dbReference type="AlphaFoldDB" id="A0AA38XRL8"/>
<evidence type="ECO:0000313" key="9">
    <source>
        <dbReference type="EMBL" id="KAJ9619080.1"/>
    </source>
</evidence>
<dbReference type="PROSITE" id="PS50850">
    <property type="entry name" value="MFS"/>
    <property type="match status" value="1"/>
</dbReference>
<dbReference type="EMBL" id="JAPDRN010000135">
    <property type="protein sequence ID" value="KAJ9619080.1"/>
    <property type="molecule type" value="Genomic_DNA"/>
</dbReference>
<dbReference type="SUPFAM" id="SSF103473">
    <property type="entry name" value="MFS general substrate transporter"/>
    <property type="match status" value="1"/>
</dbReference>
<feature type="transmembrane region" description="Helical" evidence="7">
    <location>
        <begin position="311"/>
        <end position="329"/>
    </location>
</feature>
<feature type="transmembrane region" description="Helical" evidence="7">
    <location>
        <begin position="405"/>
        <end position="423"/>
    </location>
</feature>
<dbReference type="PANTHER" id="PTHR48022">
    <property type="entry name" value="PLASTIDIC GLUCOSE TRANSPORTER 4"/>
    <property type="match status" value="1"/>
</dbReference>
<proteinExistence type="inferred from homology"/>
<dbReference type="Proteomes" id="UP001172681">
    <property type="component" value="Unassembled WGS sequence"/>
</dbReference>
<accession>A0AA38XRL8</accession>
<evidence type="ECO:0000256" key="2">
    <source>
        <dbReference type="ARBA" id="ARBA00010992"/>
    </source>
</evidence>
<gene>
    <name evidence="9" type="ORF">H2204_012791</name>
</gene>
<evidence type="ECO:0000256" key="1">
    <source>
        <dbReference type="ARBA" id="ARBA00004141"/>
    </source>
</evidence>
<dbReference type="InterPro" id="IPR005828">
    <property type="entry name" value="MFS_sugar_transport-like"/>
</dbReference>
<feature type="transmembrane region" description="Helical" evidence="7">
    <location>
        <begin position="88"/>
        <end position="108"/>
    </location>
</feature>
<dbReference type="Gene3D" id="1.20.1250.20">
    <property type="entry name" value="MFS general substrate transporter like domains"/>
    <property type="match status" value="1"/>
</dbReference>
<dbReference type="FunFam" id="1.20.1250.20:FF:000134">
    <property type="entry name" value="MFS sugar transporter protein"/>
    <property type="match status" value="1"/>
</dbReference>
<dbReference type="Pfam" id="PF00083">
    <property type="entry name" value="Sugar_tr"/>
    <property type="match status" value="1"/>
</dbReference>
<dbReference type="GO" id="GO:0016020">
    <property type="term" value="C:membrane"/>
    <property type="evidence" value="ECO:0007669"/>
    <property type="project" value="UniProtKB-SubCell"/>
</dbReference>
<feature type="transmembrane region" description="Helical" evidence="7">
    <location>
        <begin position="12"/>
        <end position="35"/>
    </location>
</feature>
<dbReference type="InterPro" id="IPR036259">
    <property type="entry name" value="MFS_trans_sf"/>
</dbReference>
<feature type="domain" description="Major facilitator superfamily (MFS) profile" evidence="8">
    <location>
        <begin position="16"/>
        <end position="458"/>
    </location>
</feature>
<name>A0AA38XRL8_9EURO</name>
<evidence type="ECO:0000259" key="8">
    <source>
        <dbReference type="PROSITE" id="PS50850"/>
    </source>
</evidence>
<evidence type="ECO:0000256" key="4">
    <source>
        <dbReference type="ARBA" id="ARBA00022692"/>
    </source>
</evidence>
<evidence type="ECO:0000256" key="7">
    <source>
        <dbReference type="SAM" id="Phobius"/>
    </source>
</evidence>
<keyword evidence="5 7" id="KW-1133">Transmembrane helix</keyword>
<evidence type="ECO:0000313" key="10">
    <source>
        <dbReference type="Proteomes" id="UP001172681"/>
    </source>
</evidence>
<dbReference type="PROSITE" id="PS00216">
    <property type="entry name" value="SUGAR_TRANSPORT_1"/>
    <property type="match status" value="1"/>
</dbReference>
<protein>
    <recommendedName>
        <fullName evidence="8">Major facilitator superfamily (MFS) profile domain-containing protein</fullName>
    </recommendedName>
</protein>
<dbReference type="GO" id="GO:0005351">
    <property type="term" value="F:carbohydrate:proton symporter activity"/>
    <property type="evidence" value="ECO:0007669"/>
    <property type="project" value="TreeGrafter"/>
</dbReference>
<dbReference type="InterPro" id="IPR005829">
    <property type="entry name" value="Sugar_transporter_CS"/>
</dbReference>
<evidence type="ECO:0000256" key="3">
    <source>
        <dbReference type="ARBA" id="ARBA00022448"/>
    </source>
</evidence>